<dbReference type="SMART" id="SM00267">
    <property type="entry name" value="GGDEF"/>
    <property type="match status" value="1"/>
</dbReference>
<feature type="transmembrane region" description="Helical" evidence="2">
    <location>
        <begin position="233"/>
        <end position="255"/>
    </location>
</feature>
<dbReference type="EMBL" id="AP025739">
    <property type="protein sequence ID" value="BDI30654.1"/>
    <property type="molecule type" value="Genomic_DNA"/>
</dbReference>
<gene>
    <name evidence="3" type="ORF">CCAX7_27050</name>
</gene>
<dbReference type="Pfam" id="PF00990">
    <property type="entry name" value="GGDEF"/>
    <property type="match status" value="1"/>
</dbReference>
<dbReference type="Gene3D" id="3.30.70.270">
    <property type="match status" value="1"/>
</dbReference>
<dbReference type="InterPro" id="IPR043128">
    <property type="entry name" value="Rev_trsase/Diguanyl_cyclase"/>
</dbReference>
<dbReference type="CDD" id="cd00077">
    <property type="entry name" value="HDc"/>
    <property type="match status" value="1"/>
</dbReference>
<feature type="transmembrane region" description="Helical" evidence="2">
    <location>
        <begin position="69"/>
        <end position="90"/>
    </location>
</feature>
<keyword evidence="4" id="KW-1185">Reference proteome</keyword>
<dbReference type="SUPFAM" id="SSF55781">
    <property type="entry name" value="GAF domain-like"/>
    <property type="match status" value="1"/>
</dbReference>
<keyword evidence="2" id="KW-1133">Transmembrane helix</keyword>
<feature type="transmembrane region" description="Helical" evidence="2">
    <location>
        <begin position="306"/>
        <end position="324"/>
    </location>
</feature>
<dbReference type="SMART" id="SM00471">
    <property type="entry name" value="HDc"/>
    <property type="match status" value="1"/>
</dbReference>
<dbReference type="Gene3D" id="1.10.3210.10">
    <property type="entry name" value="Hypothetical protein af1432"/>
    <property type="match status" value="1"/>
</dbReference>
<keyword evidence="2" id="KW-0812">Transmembrane</keyword>
<dbReference type="Gene3D" id="3.30.450.40">
    <property type="match status" value="2"/>
</dbReference>
<dbReference type="AlphaFoldDB" id="A0A402CTP4"/>
<dbReference type="Pfam" id="PF13487">
    <property type="entry name" value="HD_5"/>
    <property type="match status" value="1"/>
</dbReference>
<dbReference type="CDD" id="cd01949">
    <property type="entry name" value="GGDEF"/>
    <property type="match status" value="1"/>
</dbReference>
<dbReference type="NCBIfam" id="TIGR00254">
    <property type="entry name" value="GGDEF"/>
    <property type="match status" value="1"/>
</dbReference>
<dbReference type="InterPro" id="IPR029787">
    <property type="entry name" value="Nucleotide_cyclase"/>
</dbReference>
<dbReference type="SUPFAM" id="SSF55073">
    <property type="entry name" value="Nucleotide cyclase"/>
    <property type="match status" value="1"/>
</dbReference>
<dbReference type="OrthoDB" id="9804747at2"/>
<dbReference type="PROSITE" id="PS51832">
    <property type="entry name" value="HD_GYP"/>
    <property type="match status" value="1"/>
</dbReference>
<evidence type="ECO:0000256" key="1">
    <source>
        <dbReference type="SAM" id="MobiDB-lite"/>
    </source>
</evidence>
<feature type="transmembrane region" description="Helical" evidence="2">
    <location>
        <begin position="134"/>
        <end position="153"/>
    </location>
</feature>
<dbReference type="Proteomes" id="UP000287394">
    <property type="component" value="Chromosome"/>
</dbReference>
<feature type="transmembrane region" description="Helical" evidence="2">
    <location>
        <begin position="7"/>
        <end position="25"/>
    </location>
</feature>
<evidence type="ECO:0000256" key="2">
    <source>
        <dbReference type="SAM" id="Phobius"/>
    </source>
</evidence>
<dbReference type="InterPro" id="IPR000160">
    <property type="entry name" value="GGDEF_dom"/>
</dbReference>
<dbReference type="InterPro" id="IPR003018">
    <property type="entry name" value="GAF"/>
</dbReference>
<evidence type="ECO:0000313" key="3">
    <source>
        <dbReference type="EMBL" id="BDI30654.1"/>
    </source>
</evidence>
<evidence type="ECO:0000313" key="4">
    <source>
        <dbReference type="Proteomes" id="UP000287394"/>
    </source>
</evidence>
<dbReference type="InterPro" id="IPR029016">
    <property type="entry name" value="GAF-like_dom_sf"/>
</dbReference>
<accession>A0A402CTP4</accession>
<dbReference type="KEGG" id="ccot:CCAX7_27050"/>
<dbReference type="PROSITE" id="PS50887">
    <property type="entry name" value="GGDEF"/>
    <property type="match status" value="1"/>
</dbReference>
<feature type="compositionally biased region" description="Basic and acidic residues" evidence="1">
    <location>
        <begin position="884"/>
        <end position="893"/>
    </location>
</feature>
<feature type="transmembrane region" description="Helical" evidence="2">
    <location>
        <begin position="110"/>
        <end position="129"/>
    </location>
</feature>
<name>A0A402CTP4_9BACT</name>
<dbReference type="SUPFAM" id="SSF109604">
    <property type="entry name" value="HD-domain/PDEase-like"/>
    <property type="match status" value="1"/>
</dbReference>
<dbReference type="InterPro" id="IPR003607">
    <property type="entry name" value="HD/PDEase_dom"/>
</dbReference>
<dbReference type="PANTHER" id="PTHR43155:SF2">
    <property type="entry name" value="CYCLIC DI-GMP PHOSPHODIESTERASE PA4108"/>
    <property type="match status" value="1"/>
</dbReference>
<dbReference type="RefSeq" id="WP_119320748.1">
    <property type="nucleotide sequence ID" value="NZ_AP025739.1"/>
</dbReference>
<feature type="transmembrane region" description="Helical" evidence="2">
    <location>
        <begin position="276"/>
        <end position="294"/>
    </location>
</feature>
<dbReference type="PANTHER" id="PTHR43155">
    <property type="entry name" value="CYCLIC DI-GMP PHOSPHODIESTERASE PA4108-RELATED"/>
    <property type="match status" value="1"/>
</dbReference>
<sequence length="893" mass="98856">MSRIHKGIVWATICYALLFVFMLILHPGTRKFYDAFFNTYQIAPPLLTGVGGISYFLHGKHTSALRRIGWLLIGMAGFSFALGQITWTYYESVRGVEVPFPGWSDAGYLGAYPCLIVGVFLLFGSMPVAGRARLVLDSAIAALAAGMLSWHFVIDRQWAQSDMTFVGKVITVAYPLGDVVTIFGVIVLIKTMVTDRVLRRSCIFLAIGMALLAFFDTSFAIMTLNNSYHTGSWSDWACSFGWIMMGYALVLPMWLPATKKDEAARERTLVTNTQGSILQMLFPYMAAFAAFAVICVRDYNEPPLHQIGASTLVTGLVLILLVILRQVFTLTENRRLTIQLKHTNEGLEETVAQRTRQLEWRTEQLAALHRLTKEINTTLDYDQVLNQVITHAPTVLGSDAAVIRLGNIDDPLGSIFPIVRETGFEEHGTDFAWIESLERCGAIEILDLPCGGAYLRAPLLWHGQVLGSIGFVRWASAFDSSDIKVVEGVGLEVGAALNNARQYQTAKDAADRDSVTDLFNHRAIHQRLDREFEVATATNRPLSVIMMDLDNFKLFNDTYGHPTGDQVLKHVASALSETCREGDLAGRYGGDEFIMLLPDTTANDARKLAETLRDRINFDGFRRPGDERIVPIGLSLGIADFPNDGLTRHDLLNAADGNLYEAKVSDTGIAQTSSTQRSNRKLRAEQSFGTLDSMVTAVDNKDRYTRRHSEDVTDFALWIAAELGQSDETMRDIRIGGLLHDVGKIGVPDSILRKPGRLTAEEYEIMKQHPHLGALLVGALPGMESSLDAVRSHHERWDGKGYPNGLAGNEIPLLGRILAVADAFSAMTTDRPYRKGMDWDKALAEIEKNIGTQFDPVSATAFLRAAQRRRPIVPETSSPAHTPMAKERDVRAA</sequence>
<reference evidence="3 4" key="1">
    <citation type="journal article" date="2019" name="Int. J. Syst. Evol. Microbiol.">
        <title>Capsulimonas corticalis gen. nov., sp. nov., an aerobic capsulated bacterium, of a novel bacterial order, Capsulimonadales ord. nov., of the class Armatimonadia of the phylum Armatimonadetes.</title>
        <authorList>
            <person name="Li J."/>
            <person name="Kudo C."/>
            <person name="Tonouchi A."/>
        </authorList>
    </citation>
    <scope>NUCLEOTIDE SEQUENCE [LARGE SCALE GENOMIC DNA]</scope>
    <source>
        <strain evidence="3 4">AX-7</strain>
    </source>
</reference>
<feature type="region of interest" description="Disordered" evidence="1">
    <location>
        <begin position="871"/>
        <end position="893"/>
    </location>
</feature>
<feature type="transmembrane region" description="Helical" evidence="2">
    <location>
        <begin position="201"/>
        <end position="221"/>
    </location>
</feature>
<feature type="transmembrane region" description="Helical" evidence="2">
    <location>
        <begin position="37"/>
        <end position="57"/>
    </location>
</feature>
<dbReference type="FunFam" id="3.30.70.270:FF:000001">
    <property type="entry name" value="Diguanylate cyclase domain protein"/>
    <property type="match status" value="1"/>
</dbReference>
<dbReference type="InterPro" id="IPR037522">
    <property type="entry name" value="HD_GYP_dom"/>
</dbReference>
<organism evidence="3 4">
    <name type="scientific">Capsulimonas corticalis</name>
    <dbReference type="NCBI Taxonomy" id="2219043"/>
    <lineage>
        <taxon>Bacteria</taxon>
        <taxon>Bacillati</taxon>
        <taxon>Armatimonadota</taxon>
        <taxon>Armatimonadia</taxon>
        <taxon>Capsulimonadales</taxon>
        <taxon>Capsulimonadaceae</taxon>
        <taxon>Capsulimonas</taxon>
    </lineage>
</organism>
<proteinExistence type="predicted"/>
<keyword evidence="2" id="KW-0472">Membrane</keyword>
<feature type="transmembrane region" description="Helical" evidence="2">
    <location>
        <begin position="165"/>
        <end position="189"/>
    </location>
</feature>
<protein>
    <submittedName>
        <fullName evidence="3">Uncharacterized protein</fullName>
    </submittedName>
</protein>
<dbReference type="SMART" id="SM00065">
    <property type="entry name" value="GAF"/>
    <property type="match status" value="1"/>
</dbReference>